<proteinExistence type="inferred from homology"/>
<dbReference type="CDD" id="cd04665">
    <property type="entry name" value="NUDIX_RppH"/>
    <property type="match status" value="1"/>
</dbReference>
<feature type="domain" description="Nudix hydrolase" evidence="3">
    <location>
        <begin position="21"/>
        <end position="155"/>
    </location>
</feature>
<gene>
    <name evidence="4" type="primary">ytkD</name>
    <name evidence="4" type="ORF">FFL34_03220</name>
</gene>
<dbReference type="PROSITE" id="PS51462">
    <property type="entry name" value="NUDIX"/>
    <property type="match status" value="1"/>
</dbReference>
<name>A0A5S3QSV0_9BACI</name>
<dbReference type="InterPro" id="IPR020084">
    <property type="entry name" value="NUDIX_hydrolase_CS"/>
</dbReference>
<protein>
    <submittedName>
        <fullName evidence="4">Nucleoside triphosphatase YtkD</fullName>
    </submittedName>
</protein>
<comment type="caution">
    <text evidence="4">The sequence shown here is derived from an EMBL/GenBank/DDBJ whole genome shotgun (WGS) entry which is preliminary data.</text>
</comment>
<dbReference type="PROSITE" id="PS00893">
    <property type="entry name" value="NUDIX_BOX"/>
    <property type="match status" value="1"/>
</dbReference>
<dbReference type="OrthoDB" id="9131041at2"/>
<reference evidence="4 5" key="1">
    <citation type="submission" date="2019-05" db="EMBL/GenBank/DDBJ databases">
        <title>Genomic analysis of Lentibacillus sp. NKC220-2.</title>
        <authorList>
            <person name="Oh Y.J."/>
        </authorList>
    </citation>
    <scope>NUCLEOTIDE SEQUENCE [LARGE SCALE GENOMIC DNA]</scope>
    <source>
        <strain evidence="4 5">NKC220-2</strain>
    </source>
</reference>
<dbReference type="RefSeq" id="WP_138601365.1">
    <property type="nucleotide sequence ID" value="NZ_VCIA01000001.1"/>
</dbReference>
<dbReference type="InterPro" id="IPR000086">
    <property type="entry name" value="NUDIX_hydrolase_dom"/>
</dbReference>
<dbReference type="PANTHER" id="PTHR43736">
    <property type="entry name" value="ADP-RIBOSE PYROPHOSPHATASE"/>
    <property type="match status" value="1"/>
</dbReference>
<dbReference type="GO" id="GO:0016787">
    <property type="term" value="F:hydrolase activity"/>
    <property type="evidence" value="ECO:0007669"/>
    <property type="project" value="UniProtKB-KW"/>
</dbReference>
<evidence type="ECO:0000256" key="2">
    <source>
        <dbReference type="ARBA" id="ARBA00022801"/>
    </source>
</evidence>
<dbReference type="InterPro" id="IPR014078">
    <property type="entry name" value="Nudix_YtkD"/>
</dbReference>
<dbReference type="PANTHER" id="PTHR43736:SF1">
    <property type="entry name" value="DIHYDRONEOPTERIN TRIPHOSPHATE DIPHOSPHATASE"/>
    <property type="match status" value="1"/>
</dbReference>
<dbReference type="NCBIfam" id="TIGR02705">
    <property type="entry name" value="nudix_YtkD"/>
    <property type="match status" value="1"/>
</dbReference>
<sequence>MYIFKDFYRNEVKLSFNDHPFSKDPKHVLVICTHKNKWLLTKHKDRGLEFPGGKVEENEGARDAAIREVREETGGVIDSIRYIGQYVVAGKGGTIVKNVYAAEINALLPQTTYYETDGPILLDALPGDIKYRKSYSFIMKDDVLKHCLDYLEKIK</sequence>
<evidence type="ECO:0000256" key="1">
    <source>
        <dbReference type="ARBA" id="ARBA00005582"/>
    </source>
</evidence>
<evidence type="ECO:0000259" key="3">
    <source>
        <dbReference type="PROSITE" id="PS51462"/>
    </source>
</evidence>
<comment type="similarity">
    <text evidence="1">Belongs to the Nudix hydrolase family.</text>
</comment>
<evidence type="ECO:0000313" key="5">
    <source>
        <dbReference type="Proteomes" id="UP000306980"/>
    </source>
</evidence>
<evidence type="ECO:0000313" key="4">
    <source>
        <dbReference type="EMBL" id="TMN23766.1"/>
    </source>
</evidence>
<dbReference type="Gene3D" id="3.90.79.10">
    <property type="entry name" value="Nucleoside Triphosphate Pyrophosphohydrolase"/>
    <property type="match status" value="1"/>
</dbReference>
<keyword evidence="2" id="KW-0378">Hydrolase</keyword>
<dbReference type="EMBL" id="VCIA01000001">
    <property type="protein sequence ID" value="TMN23766.1"/>
    <property type="molecule type" value="Genomic_DNA"/>
</dbReference>
<dbReference type="Proteomes" id="UP000306980">
    <property type="component" value="Unassembled WGS sequence"/>
</dbReference>
<dbReference type="InterPro" id="IPR015797">
    <property type="entry name" value="NUDIX_hydrolase-like_dom_sf"/>
</dbReference>
<accession>A0A5S3QSV0</accession>
<dbReference type="SUPFAM" id="SSF55811">
    <property type="entry name" value="Nudix"/>
    <property type="match status" value="1"/>
</dbReference>
<organism evidence="4 5">
    <name type="scientific">Lentibacillus cibarius</name>
    <dbReference type="NCBI Taxonomy" id="2583219"/>
    <lineage>
        <taxon>Bacteria</taxon>
        <taxon>Bacillati</taxon>
        <taxon>Bacillota</taxon>
        <taxon>Bacilli</taxon>
        <taxon>Bacillales</taxon>
        <taxon>Bacillaceae</taxon>
        <taxon>Lentibacillus</taxon>
    </lineage>
</organism>
<dbReference type="AlphaFoldDB" id="A0A5S3QSV0"/>
<dbReference type="Pfam" id="PF00293">
    <property type="entry name" value="NUDIX"/>
    <property type="match status" value="1"/>
</dbReference>